<evidence type="ECO:0000313" key="1">
    <source>
        <dbReference type="EMBL" id="MBB5263508.1"/>
    </source>
</evidence>
<sequence length="230" mass="26087">MTGQTANVHKKTVIFDMDGLMFDSERLCIRAYDYAGEKYGVGKLGYLVLETLGMNHAASQPIWKKYLGENYDAAGIRRYVDEFYEDFHKNSKMPVKKGLYRLVEYLSTHGYDMAVASSTSTKTVIANLEEAQIRQYFKVVIGGDQLKASKPAPDIYLMACECLGRSPSECYALEDSRNGVLSASSAGCMTIMVPDIWQPDDEFLNHVHKKFEDLDEVRDYFTKLDMEDSE</sequence>
<dbReference type="InterPro" id="IPR006439">
    <property type="entry name" value="HAD-SF_hydro_IA"/>
</dbReference>
<dbReference type="InterPro" id="IPR041492">
    <property type="entry name" value="HAD_2"/>
</dbReference>
<evidence type="ECO:0000313" key="2">
    <source>
        <dbReference type="Proteomes" id="UP000543642"/>
    </source>
</evidence>
<dbReference type="NCBIfam" id="TIGR01509">
    <property type="entry name" value="HAD-SF-IA-v3"/>
    <property type="match status" value="1"/>
</dbReference>
<dbReference type="EMBL" id="JACHFW010000002">
    <property type="protein sequence ID" value="MBB5263508.1"/>
    <property type="molecule type" value="Genomic_DNA"/>
</dbReference>
<reference evidence="1 2" key="1">
    <citation type="submission" date="2020-08" db="EMBL/GenBank/DDBJ databases">
        <title>Genomic Encyclopedia of Type Strains, Phase IV (KMG-IV): sequencing the most valuable type-strain genomes for metagenomic binning, comparative biology and taxonomic classification.</title>
        <authorList>
            <person name="Goeker M."/>
        </authorList>
    </citation>
    <scope>NUCLEOTIDE SEQUENCE [LARGE SCALE GENOMIC DNA]</scope>
    <source>
        <strain evidence="1 2">DSM 106146</strain>
    </source>
</reference>
<organism evidence="1 2">
    <name type="scientific">Catenibacillus scindens</name>
    <dbReference type="NCBI Taxonomy" id="673271"/>
    <lineage>
        <taxon>Bacteria</taxon>
        <taxon>Bacillati</taxon>
        <taxon>Bacillota</taxon>
        <taxon>Clostridia</taxon>
        <taxon>Lachnospirales</taxon>
        <taxon>Lachnospiraceae</taxon>
        <taxon>Catenibacillus</taxon>
    </lineage>
</organism>
<accession>A0A7W8H8K8</accession>
<dbReference type="Pfam" id="PF13419">
    <property type="entry name" value="HAD_2"/>
    <property type="match status" value="1"/>
</dbReference>
<dbReference type="InterPro" id="IPR023198">
    <property type="entry name" value="PGP-like_dom2"/>
</dbReference>
<dbReference type="Gene3D" id="3.40.50.1000">
    <property type="entry name" value="HAD superfamily/HAD-like"/>
    <property type="match status" value="1"/>
</dbReference>
<dbReference type="Gene3D" id="1.10.150.240">
    <property type="entry name" value="Putative phosphatase, domain 2"/>
    <property type="match status" value="1"/>
</dbReference>
<keyword evidence="2" id="KW-1185">Reference proteome</keyword>
<dbReference type="GO" id="GO:0016787">
    <property type="term" value="F:hydrolase activity"/>
    <property type="evidence" value="ECO:0007669"/>
    <property type="project" value="UniProtKB-KW"/>
</dbReference>
<dbReference type="InterPro" id="IPR036412">
    <property type="entry name" value="HAD-like_sf"/>
</dbReference>
<dbReference type="InterPro" id="IPR023214">
    <property type="entry name" value="HAD_sf"/>
</dbReference>
<name>A0A7W8H8K8_9FIRM</name>
<dbReference type="Proteomes" id="UP000543642">
    <property type="component" value="Unassembled WGS sequence"/>
</dbReference>
<dbReference type="AlphaFoldDB" id="A0A7W8H8K8"/>
<dbReference type="SUPFAM" id="SSF56784">
    <property type="entry name" value="HAD-like"/>
    <property type="match status" value="1"/>
</dbReference>
<proteinExistence type="predicted"/>
<dbReference type="PANTHER" id="PTHR18901:SF38">
    <property type="entry name" value="PSEUDOURIDINE-5'-PHOSPHATASE"/>
    <property type="match status" value="1"/>
</dbReference>
<dbReference type="RefSeq" id="WP_183771364.1">
    <property type="nucleotide sequence ID" value="NZ_JACHFW010000002.1"/>
</dbReference>
<dbReference type="SFLD" id="SFLDS00003">
    <property type="entry name" value="Haloacid_Dehalogenase"/>
    <property type="match status" value="1"/>
</dbReference>
<comment type="caution">
    <text evidence="1">The sequence shown here is derived from an EMBL/GenBank/DDBJ whole genome shotgun (WGS) entry which is preliminary data.</text>
</comment>
<keyword evidence="1" id="KW-0378">Hydrolase</keyword>
<gene>
    <name evidence="1" type="ORF">HNP82_000606</name>
</gene>
<dbReference type="PRINTS" id="PR00413">
    <property type="entry name" value="HADHALOGNASE"/>
</dbReference>
<dbReference type="PANTHER" id="PTHR18901">
    <property type="entry name" value="2-DEOXYGLUCOSE-6-PHOSPHATE PHOSPHATASE 2"/>
    <property type="match status" value="1"/>
</dbReference>
<dbReference type="SFLD" id="SFLDG01129">
    <property type="entry name" value="C1.5:_HAD__Beta-PGM__Phosphata"/>
    <property type="match status" value="1"/>
</dbReference>
<protein>
    <submittedName>
        <fullName evidence="1">HAD superfamily hydrolase (TIGR01509 family)</fullName>
    </submittedName>
</protein>